<accession>A0A4R3MN67</accession>
<gene>
    <name evidence="10" type="ORF">EDC22_101343</name>
</gene>
<dbReference type="SUPFAM" id="SSF55874">
    <property type="entry name" value="ATPase domain of HSP90 chaperone/DNA topoisomerase II/histidine kinase"/>
    <property type="match status" value="1"/>
</dbReference>
<feature type="transmembrane region" description="Helical" evidence="8">
    <location>
        <begin position="196"/>
        <end position="214"/>
    </location>
</feature>
<evidence type="ECO:0000256" key="1">
    <source>
        <dbReference type="ARBA" id="ARBA00000085"/>
    </source>
</evidence>
<evidence type="ECO:0000256" key="8">
    <source>
        <dbReference type="SAM" id="Phobius"/>
    </source>
</evidence>
<dbReference type="PANTHER" id="PTHR43047:SF72">
    <property type="entry name" value="OSMOSENSING HISTIDINE PROTEIN KINASE SLN1"/>
    <property type="match status" value="1"/>
</dbReference>
<evidence type="ECO:0000313" key="10">
    <source>
        <dbReference type="EMBL" id="TCT13476.1"/>
    </source>
</evidence>
<dbReference type="GO" id="GO:0009927">
    <property type="term" value="F:histidine phosphotransfer kinase activity"/>
    <property type="evidence" value="ECO:0007669"/>
    <property type="project" value="TreeGrafter"/>
</dbReference>
<name>A0A4R3MN67_9HYPH</name>
<dbReference type="PROSITE" id="PS50109">
    <property type="entry name" value="HIS_KIN"/>
    <property type="match status" value="1"/>
</dbReference>
<dbReference type="CDD" id="cd00082">
    <property type="entry name" value="HisKA"/>
    <property type="match status" value="1"/>
</dbReference>
<dbReference type="Pfam" id="PF00512">
    <property type="entry name" value="HisKA"/>
    <property type="match status" value="1"/>
</dbReference>
<dbReference type="PRINTS" id="PR00344">
    <property type="entry name" value="BCTRLSENSOR"/>
</dbReference>
<keyword evidence="11" id="KW-1185">Reference proteome</keyword>
<reference evidence="10 11" key="1">
    <citation type="submission" date="2019-03" db="EMBL/GenBank/DDBJ databases">
        <title>Genomic Encyclopedia of Type Strains, Phase IV (KMG-IV): sequencing the most valuable type-strain genomes for metagenomic binning, comparative biology and taxonomic classification.</title>
        <authorList>
            <person name="Goeker M."/>
        </authorList>
    </citation>
    <scope>NUCLEOTIDE SEQUENCE [LARGE SCALE GENOMIC DNA]</scope>
    <source>
        <strain evidence="10 11">DSM 19345</strain>
    </source>
</reference>
<keyword evidence="5 10" id="KW-0418">Kinase</keyword>
<dbReference type="PANTHER" id="PTHR43047">
    <property type="entry name" value="TWO-COMPONENT HISTIDINE PROTEIN KINASE"/>
    <property type="match status" value="1"/>
</dbReference>
<dbReference type="EC" id="2.7.13.3" evidence="2"/>
<evidence type="ECO:0000313" key="11">
    <source>
        <dbReference type="Proteomes" id="UP000295678"/>
    </source>
</evidence>
<dbReference type="Gene3D" id="3.30.565.10">
    <property type="entry name" value="Histidine kinase-like ATPase, C-terminal domain"/>
    <property type="match status" value="1"/>
</dbReference>
<feature type="transmembrane region" description="Helical" evidence="8">
    <location>
        <begin position="58"/>
        <end position="78"/>
    </location>
</feature>
<dbReference type="RefSeq" id="WP_132804862.1">
    <property type="nucleotide sequence ID" value="NZ_SMAK01000001.1"/>
</dbReference>
<dbReference type="InterPro" id="IPR036097">
    <property type="entry name" value="HisK_dim/P_sf"/>
</dbReference>
<feature type="transmembrane region" description="Helical" evidence="8">
    <location>
        <begin position="171"/>
        <end position="190"/>
    </location>
</feature>
<dbReference type="Pfam" id="PF02518">
    <property type="entry name" value="HATPase_c"/>
    <property type="match status" value="1"/>
</dbReference>
<sequence length="509" mass="55949">MSPTGEPRTGPESDELRERRRGVSARIRRARDQLTSQTGIHPAFDHELLLAYARNQTGIALVVPLVAIIIAGMTTLWIPWSQGALWLSGVLIGNGILTYLCRRYEGTDSRKVRAHMWQRRFYAAEFLNGVLWGTIAFLSTPPGDTAPLIFMFAVLIVILAMRTVTASNLPLASIVGTLPITGAIVLRFALLGEVHYMAMAGLAVGAQVFFIILARQFHTTELAMLGLRAEKDALIAELEHARALSDEARRRAEEANLAKSRFLATMSHELRTPLNAILGFSEVLKDEILGPHQVAAYKEYSGDIHRSGEHLLNLINEILDLSRIEAGRYELSEEAVSLPGTVADCHHLLKLRADQRGVTIEENFERDLPKIWADERAVRQIVLNLLTNAIKFTPNGGRVVLTVGWTAGGGQYLSVRDTGPGIPEEEIPTVLQTFGRGSLASKNAEEGSGLGLPIVMKLVELHGGRFDIRSRLREGTEVIVTFPRHRVMKPLPPIADGETREAAKGRAAA</sequence>
<keyword evidence="6" id="KW-0175">Coiled coil</keyword>
<keyword evidence="8" id="KW-1133">Transmembrane helix</keyword>
<feature type="transmembrane region" description="Helical" evidence="8">
    <location>
        <begin position="84"/>
        <end position="101"/>
    </location>
</feature>
<evidence type="ECO:0000256" key="3">
    <source>
        <dbReference type="ARBA" id="ARBA00022553"/>
    </source>
</evidence>
<protein>
    <recommendedName>
        <fullName evidence="2">histidine kinase</fullName>
        <ecNumber evidence="2">2.7.13.3</ecNumber>
    </recommendedName>
</protein>
<proteinExistence type="predicted"/>
<dbReference type="InterPro" id="IPR003594">
    <property type="entry name" value="HATPase_dom"/>
</dbReference>
<evidence type="ECO:0000256" key="2">
    <source>
        <dbReference type="ARBA" id="ARBA00012438"/>
    </source>
</evidence>
<dbReference type="InterPro" id="IPR003661">
    <property type="entry name" value="HisK_dim/P_dom"/>
</dbReference>
<feature type="compositionally biased region" description="Basic and acidic residues" evidence="7">
    <location>
        <begin position="9"/>
        <end position="18"/>
    </location>
</feature>
<keyword evidence="8" id="KW-0472">Membrane</keyword>
<dbReference type="SMART" id="SM00388">
    <property type="entry name" value="HisKA"/>
    <property type="match status" value="1"/>
</dbReference>
<keyword evidence="4" id="KW-0808">Transferase</keyword>
<dbReference type="AlphaFoldDB" id="A0A4R3MN67"/>
<evidence type="ECO:0000256" key="4">
    <source>
        <dbReference type="ARBA" id="ARBA00022679"/>
    </source>
</evidence>
<comment type="catalytic activity">
    <reaction evidence="1">
        <text>ATP + protein L-histidine = ADP + protein N-phospho-L-histidine.</text>
        <dbReference type="EC" id="2.7.13.3"/>
    </reaction>
</comment>
<feature type="domain" description="Histidine kinase" evidence="9">
    <location>
        <begin position="265"/>
        <end position="486"/>
    </location>
</feature>
<dbReference type="InterPro" id="IPR036890">
    <property type="entry name" value="HATPase_C_sf"/>
</dbReference>
<feature type="region of interest" description="Disordered" evidence="7">
    <location>
        <begin position="1"/>
        <end position="23"/>
    </location>
</feature>
<dbReference type="EMBL" id="SMAK01000001">
    <property type="protein sequence ID" value="TCT13476.1"/>
    <property type="molecule type" value="Genomic_DNA"/>
</dbReference>
<dbReference type="Proteomes" id="UP000295678">
    <property type="component" value="Unassembled WGS sequence"/>
</dbReference>
<feature type="transmembrane region" description="Helical" evidence="8">
    <location>
        <begin position="121"/>
        <end position="139"/>
    </location>
</feature>
<keyword evidence="8" id="KW-0812">Transmembrane</keyword>
<dbReference type="InterPro" id="IPR004358">
    <property type="entry name" value="Sig_transdc_His_kin-like_C"/>
</dbReference>
<dbReference type="GO" id="GO:0005886">
    <property type="term" value="C:plasma membrane"/>
    <property type="evidence" value="ECO:0007669"/>
    <property type="project" value="TreeGrafter"/>
</dbReference>
<keyword evidence="3" id="KW-0597">Phosphoprotein</keyword>
<dbReference type="SMART" id="SM00387">
    <property type="entry name" value="HATPase_c"/>
    <property type="match status" value="1"/>
</dbReference>
<dbReference type="InterPro" id="IPR005467">
    <property type="entry name" value="His_kinase_dom"/>
</dbReference>
<dbReference type="GO" id="GO:0000155">
    <property type="term" value="F:phosphorelay sensor kinase activity"/>
    <property type="evidence" value="ECO:0007669"/>
    <property type="project" value="InterPro"/>
</dbReference>
<evidence type="ECO:0000256" key="6">
    <source>
        <dbReference type="SAM" id="Coils"/>
    </source>
</evidence>
<dbReference type="OrthoDB" id="9813151at2"/>
<evidence type="ECO:0000256" key="5">
    <source>
        <dbReference type="ARBA" id="ARBA00022777"/>
    </source>
</evidence>
<dbReference type="SUPFAM" id="SSF47384">
    <property type="entry name" value="Homodimeric domain of signal transducing histidine kinase"/>
    <property type="match status" value="1"/>
</dbReference>
<organism evidence="10 11">
    <name type="scientific">Tepidamorphus gemmatus</name>
    <dbReference type="NCBI Taxonomy" id="747076"/>
    <lineage>
        <taxon>Bacteria</taxon>
        <taxon>Pseudomonadati</taxon>
        <taxon>Pseudomonadota</taxon>
        <taxon>Alphaproteobacteria</taxon>
        <taxon>Hyphomicrobiales</taxon>
        <taxon>Tepidamorphaceae</taxon>
        <taxon>Tepidamorphus</taxon>
    </lineage>
</organism>
<feature type="coiled-coil region" evidence="6">
    <location>
        <begin position="231"/>
        <end position="258"/>
    </location>
</feature>
<comment type="caution">
    <text evidence="10">The sequence shown here is derived from an EMBL/GenBank/DDBJ whole genome shotgun (WGS) entry which is preliminary data.</text>
</comment>
<dbReference type="Gene3D" id="1.10.287.130">
    <property type="match status" value="1"/>
</dbReference>
<evidence type="ECO:0000259" key="9">
    <source>
        <dbReference type="PROSITE" id="PS50109"/>
    </source>
</evidence>
<dbReference type="CDD" id="cd00075">
    <property type="entry name" value="HATPase"/>
    <property type="match status" value="1"/>
</dbReference>
<feature type="transmembrane region" description="Helical" evidence="8">
    <location>
        <begin position="145"/>
        <end position="164"/>
    </location>
</feature>
<evidence type="ECO:0000256" key="7">
    <source>
        <dbReference type="SAM" id="MobiDB-lite"/>
    </source>
</evidence>